<evidence type="ECO:0000313" key="4">
    <source>
        <dbReference type="Proteomes" id="UP000625711"/>
    </source>
</evidence>
<keyword evidence="4" id="KW-1185">Reference proteome</keyword>
<dbReference type="AlphaFoldDB" id="A0A834M5T2"/>
<dbReference type="EMBL" id="JAACXV010014280">
    <property type="protein sequence ID" value="KAF7268996.1"/>
    <property type="molecule type" value="Genomic_DNA"/>
</dbReference>
<feature type="domain" description="DUF5580" evidence="1">
    <location>
        <begin position="293"/>
        <end position="373"/>
    </location>
</feature>
<proteinExistence type="predicted"/>
<reference evidence="3" key="1">
    <citation type="submission" date="2020-08" db="EMBL/GenBank/DDBJ databases">
        <title>Genome sequencing and assembly of the red palm weevil Rhynchophorus ferrugineus.</title>
        <authorList>
            <person name="Dias G.B."/>
            <person name="Bergman C.M."/>
            <person name="Manee M."/>
        </authorList>
    </citation>
    <scope>NUCLEOTIDE SEQUENCE</scope>
    <source>
        <strain evidence="3">AA-2017</strain>
        <tissue evidence="3">Whole larva</tissue>
    </source>
</reference>
<accession>A0A834M5T2</accession>
<dbReference type="SUPFAM" id="SSF47473">
    <property type="entry name" value="EF-hand"/>
    <property type="match status" value="1"/>
</dbReference>
<dbReference type="InterPro" id="IPR057428">
    <property type="entry name" value="EFHB_EF-hand_C"/>
</dbReference>
<dbReference type="InterPro" id="IPR011992">
    <property type="entry name" value="EF-hand-dom_pair"/>
</dbReference>
<dbReference type="Pfam" id="PF25325">
    <property type="entry name" value="EF-hand_EFHB_C"/>
    <property type="match status" value="1"/>
</dbReference>
<organism evidence="3 4">
    <name type="scientific">Rhynchophorus ferrugineus</name>
    <name type="common">Red palm weevil</name>
    <name type="synonym">Curculio ferrugineus</name>
    <dbReference type="NCBI Taxonomy" id="354439"/>
    <lineage>
        <taxon>Eukaryota</taxon>
        <taxon>Metazoa</taxon>
        <taxon>Ecdysozoa</taxon>
        <taxon>Arthropoda</taxon>
        <taxon>Hexapoda</taxon>
        <taxon>Insecta</taxon>
        <taxon>Pterygota</taxon>
        <taxon>Neoptera</taxon>
        <taxon>Endopterygota</taxon>
        <taxon>Coleoptera</taxon>
        <taxon>Polyphaga</taxon>
        <taxon>Cucujiformia</taxon>
        <taxon>Curculionidae</taxon>
        <taxon>Dryophthorinae</taxon>
        <taxon>Rhynchophorus</taxon>
    </lineage>
</organism>
<evidence type="ECO:0000259" key="2">
    <source>
        <dbReference type="Pfam" id="PF25325"/>
    </source>
</evidence>
<sequence length="554" mass="63726">MAGNSGKFIDRSPIICAAGKSSGDPNERVSLALKQYKLVDEVDALKHQEQIWQENVFIPPRKLPNILQPDFKGTNTEISEILRPPVKTRYQQLICDLKDTPYSTYWNAELGKSRDPIPGLPMGMNALETTFGIPTLKDITVKELVNPSKGPYQVLRESQVGHEMYKKTHNNYNPSERIDRGYFQPPYDPNKCYGEKTKYDPRGIWVKCACDWFKKEPLVHGLKIQADYLNRSRSQLGKVLAPNNNISCVEEGHAFGKRLNDDLFGVEGLLKDPGVNPCMFKRDFYKWFSSLNKLRWSIKEKQKKYGFSLEELYKKIRYLDKEKTGWLPVSKFLDLCSCHNLNFLSNDIEVLCKHLKYIDNDSICYRKFIDLIDIYKEYTEDIKHIDDLPPEKKYYTSTYQAANCDYLFINNAEMPPAGIPSIRHDLSKPVKPHGGCRADLENLGNETSAKAVVNPNIYTNFGLTYRDFFLPRQPATIRKLFEKIGYTFPGNNFERLWGMGVELDQTGLVCIDTFKNLLRNHCPELLLMQSQNPTLKSVIDCPDITTSTTENNFL</sequence>
<dbReference type="Pfam" id="PF20742">
    <property type="entry name" value="DUF5580_M"/>
    <property type="match status" value="1"/>
</dbReference>
<dbReference type="InterPro" id="IPR049246">
    <property type="entry name" value="DUF5580_M"/>
</dbReference>
<name>A0A834M5T2_RHYFE</name>
<evidence type="ECO:0000259" key="1">
    <source>
        <dbReference type="Pfam" id="PF20742"/>
    </source>
</evidence>
<evidence type="ECO:0000313" key="3">
    <source>
        <dbReference type="EMBL" id="KAF7268996.1"/>
    </source>
</evidence>
<dbReference type="Proteomes" id="UP000625711">
    <property type="component" value="Unassembled WGS sequence"/>
</dbReference>
<evidence type="ECO:0008006" key="5">
    <source>
        <dbReference type="Google" id="ProtNLM"/>
    </source>
</evidence>
<feature type="domain" description="EFHB C-terminal EF-hand" evidence="2">
    <location>
        <begin position="450"/>
        <end position="521"/>
    </location>
</feature>
<protein>
    <recommendedName>
        <fullName evidence="5">EF-hand domain-containing family member B</fullName>
    </recommendedName>
</protein>
<dbReference type="OrthoDB" id="2096280at2759"/>
<comment type="caution">
    <text evidence="3">The sequence shown here is derived from an EMBL/GenBank/DDBJ whole genome shotgun (WGS) entry which is preliminary data.</text>
</comment>
<gene>
    <name evidence="3" type="ORF">GWI33_017919</name>
</gene>